<dbReference type="AlphaFoldDB" id="R0M098"/>
<accession>R0M098</accession>
<sequence>MNFFMMTLYYSVIDSASFNPNNLNNPPFMFNGFAASVARPVDSRPNIKPPRYSDLFDQNPPSYEKALEFEKNEQLAAIQINNKINDAGNNVESTFAQLKPREKCFLLFKSIGLVLLTISMITIMVFIISKYA</sequence>
<name>R0M098_NOSB1</name>
<keyword evidence="1" id="KW-0812">Transmembrane</keyword>
<keyword evidence="1" id="KW-0472">Membrane</keyword>
<organism evidence="2 3">
    <name type="scientific">Nosema bombycis (strain CQ1 / CVCC 102059)</name>
    <name type="common">Microsporidian parasite</name>
    <name type="synonym">Pebrine of silkworm</name>
    <dbReference type="NCBI Taxonomy" id="578461"/>
    <lineage>
        <taxon>Eukaryota</taxon>
        <taxon>Fungi</taxon>
        <taxon>Fungi incertae sedis</taxon>
        <taxon>Microsporidia</taxon>
        <taxon>Nosematidae</taxon>
        <taxon>Nosema</taxon>
    </lineage>
</organism>
<dbReference type="VEuPathDB" id="MicrosporidiaDB:NBO_1204g0001"/>
<protein>
    <submittedName>
        <fullName evidence="2">Uncharacterized protein</fullName>
    </submittedName>
</protein>
<proteinExistence type="predicted"/>
<evidence type="ECO:0000313" key="3">
    <source>
        <dbReference type="Proteomes" id="UP000016927"/>
    </source>
</evidence>
<evidence type="ECO:0000256" key="1">
    <source>
        <dbReference type="SAM" id="Phobius"/>
    </source>
</evidence>
<keyword evidence="1" id="KW-1133">Transmembrane helix</keyword>
<feature type="transmembrane region" description="Helical" evidence="1">
    <location>
        <begin position="106"/>
        <end position="128"/>
    </location>
</feature>
<reference evidence="2 3" key="1">
    <citation type="journal article" date="2013" name="BMC Genomics">
        <title>Comparative genomics of parasitic silkworm microsporidia reveal an association between genome expansion and host adaptation.</title>
        <authorList>
            <person name="Pan G."/>
            <person name="Xu J."/>
            <person name="Li T."/>
            <person name="Xia Q."/>
            <person name="Liu S.L."/>
            <person name="Zhang G."/>
            <person name="Li S."/>
            <person name="Li C."/>
            <person name="Liu H."/>
            <person name="Yang L."/>
            <person name="Liu T."/>
            <person name="Zhang X."/>
            <person name="Wu Z."/>
            <person name="Fan W."/>
            <person name="Dang X."/>
            <person name="Xiang H."/>
            <person name="Tao M."/>
            <person name="Li Y."/>
            <person name="Hu J."/>
            <person name="Li Z."/>
            <person name="Lin L."/>
            <person name="Luo J."/>
            <person name="Geng L."/>
            <person name="Wang L."/>
            <person name="Long M."/>
            <person name="Wan Y."/>
            <person name="He N."/>
            <person name="Zhang Z."/>
            <person name="Lu C."/>
            <person name="Keeling P.J."/>
            <person name="Wang J."/>
            <person name="Xiang Z."/>
            <person name="Zhou Z."/>
        </authorList>
    </citation>
    <scope>NUCLEOTIDE SEQUENCE [LARGE SCALE GENOMIC DNA]</scope>
    <source>
        <strain evidence="3">CQ1 / CVCC 102059</strain>
    </source>
</reference>
<evidence type="ECO:0000313" key="2">
    <source>
        <dbReference type="EMBL" id="EOB11419.1"/>
    </source>
</evidence>
<dbReference type="EMBL" id="KB910111">
    <property type="protein sequence ID" value="EOB11419.1"/>
    <property type="molecule type" value="Genomic_DNA"/>
</dbReference>
<dbReference type="HOGENOM" id="CLU_158120_0_0_1"/>
<keyword evidence="3" id="KW-1185">Reference proteome</keyword>
<gene>
    <name evidence="2" type="ORF">NBO_1204g0001</name>
</gene>
<dbReference type="Proteomes" id="UP000016927">
    <property type="component" value="Unassembled WGS sequence"/>
</dbReference>